<evidence type="ECO:0000256" key="2">
    <source>
        <dbReference type="PROSITE-ProRule" id="PRU00169"/>
    </source>
</evidence>
<proteinExistence type="inferred from homology"/>
<keyword evidence="3" id="KW-0472">Membrane</keyword>
<keyword evidence="3" id="KW-0812">Transmembrane</keyword>
<dbReference type="Gene3D" id="3.40.50.2300">
    <property type="match status" value="1"/>
</dbReference>
<comment type="similarity">
    <text evidence="1">Belongs to the bacterial sugar transferase family.</text>
</comment>
<protein>
    <submittedName>
        <fullName evidence="5">Sugar transferase</fullName>
    </submittedName>
</protein>
<accession>A0ABT0HEG8</accession>
<dbReference type="Proteomes" id="UP001202180">
    <property type="component" value="Unassembled WGS sequence"/>
</dbReference>
<evidence type="ECO:0000256" key="3">
    <source>
        <dbReference type="SAM" id="Phobius"/>
    </source>
</evidence>
<organism evidence="5 6">
    <name type="scientific">Spirosoma liriopis</name>
    <dbReference type="NCBI Taxonomy" id="2937440"/>
    <lineage>
        <taxon>Bacteria</taxon>
        <taxon>Pseudomonadati</taxon>
        <taxon>Bacteroidota</taxon>
        <taxon>Cytophagia</taxon>
        <taxon>Cytophagales</taxon>
        <taxon>Cytophagaceae</taxon>
        <taxon>Spirosoma</taxon>
    </lineage>
</organism>
<dbReference type="Pfam" id="PF02397">
    <property type="entry name" value="Bac_transf"/>
    <property type="match status" value="1"/>
</dbReference>
<evidence type="ECO:0000313" key="6">
    <source>
        <dbReference type="Proteomes" id="UP001202180"/>
    </source>
</evidence>
<evidence type="ECO:0000256" key="1">
    <source>
        <dbReference type="ARBA" id="ARBA00006464"/>
    </source>
</evidence>
<keyword evidence="6" id="KW-1185">Reference proteome</keyword>
<keyword evidence="5" id="KW-0808">Transferase</keyword>
<comment type="caution">
    <text evidence="2">Lacks conserved residue(s) required for the propagation of feature annotation.</text>
</comment>
<name>A0ABT0HEG8_9BACT</name>
<sequence length="409" mass="46668">MTSTSPNNSRLNDQLPLSTNMQAVQEKLQLFRVLYVESNERRVESFRQAFGSQIDVTDVPDGQSALAQLEHGEPVDLVLFNDDLDSLLFLKELGARRKLAHVPVVLLTDRTNIDLRQAPFHGHVIDAFPHNYSEEALRIRLKYLIQKKDYEQSGRINPKSASIRIPIGKRLFDIFVSLFILIMISPILLVVAILVKLDSKGPVFYSSKRVGTGFKIFNMYKFRTMSTGADKLLAGMASQNMYNAPVVEKTDDERCEVCKIAGTSCQQPLFMDQKQICEILYQREQKAKAMFSKFKEDPRVTRLGKILRNTSIDELPQFYNILRGDMSFVGNRPLPIYEAEKLTTIGYARRFAAPAGLTGLWQVTKRGKAKVSDQERIQLDVLYAKTYSFRTDMLILLKTLKAVWQKENV</sequence>
<dbReference type="SUPFAM" id="SSF52172">
    <property type="entry name" value="CheY-like"/>
    <property type="match status" value="1"/>
</dbReference>
<keyword evidence="3" id="KW-1133">Transmembrane helix</keyword>
<dbReference type="RefSeq" id="WP_248475232.1">
    <property type="nucleotide sequence ID" value="NZ_JALPRF010000001.1"/>
</dbReference>
<dbReference type="InterPro" id="IPR003362">
    <property type="entry name" value="Bact_transf"/>
</dbReference>
<dbReference type="InterPro" id="IPR011006">
    <property type="entry name" value="CheY-like_superfamily"/>
</dbReference>
<dbReference type="PANTHER" id="PTHR30576:SF0">
    <property type="entry name" value="UNDECAPRENYL-PHOSPHATE N-ACETYLGALACTOSAMINYL 1-PHOSPHATE TRANSFERASE-RELATED"/>
    <property type="match status" value="1"/>
</dbReference>
<dbReference type="GO" id="GO:0016740">
    <property type="term" value="F:transferase activity"/>
    <property type="evidence" value="ECO:0007669"/>
    <property type="project" value="UniProtKB-KW"/>
</dbReference>
<reference evidence="5 6" key="1">
    <citation type="submission" date="2022-04" db="EMBL/GenBank/DDBJ databases">
        <title>Spirosoma sp. strain RP8 genome sequencing and assembly.</title>
        <authorList>
            <person name="Jung Y."/>
        </authorList>
    </citation>
    <scope>NUCLEOTIDE SEQUENCE [LARGE SCALE GENOMIC DNA]</scope>
    <source>
        <strain evidence="5 6">RP8</strain>
    </source>
</reference>
<dbReference type="EMBL" id="JALPRF010000001">
    <property type="protein sequence ID" value="MCK8490390.1"/>
    <property type="molecule type" value="Genomic_DNA"/>
</dbReference>
<evidence type="ECO:0000259" key="4">
    <source>
        <dbReference type="PROSITE" id="PS50110"/>
    </source>
</evidence>
<evidence type="ECO:0000313" key="5">
    <source>
        <dbReference type="EMBL" id="MCK8490390.1"/>
    </source>
</evidence>
<feature type="domain" description="Response regulatory" evidence="4">
    <location>
        <begin position="32"/>
        <end position="145"/>
    </location>
</feature>
<feature type="transmembrane region" description="Helical" evidence="3">
    <location>
        <begin position="171"/>
        <end position="195"/>
    </location>
</feature>
<comment type="caution">
    <text evidence="5">The sequence shown here is derived from an EMBL/GenBank/DDBJ whole genome shotgun (WGS) entry which is preliminary data.</text>
</comment>
<dbReference type="InterPro" id="IPR001789">
    <property type="entry name" value="Sig_transdc_resp-reg_receiver"/>
</dbReference>
<dbReference type="PANTHER" id="PTHR30576">
    <property type="entry name" value="COLANIC BIOSYNTHESIS UDP-GLUCOSE LIPID CARRIER TRANSFERASE"/>
    <property type="match status" value="1"/>
</dbReference>
<dbReference type="PROSITE" id="PS50110">
    <property type="entry name" value="RESPONSE_REGULATORY"/>
    <property type="match status" value="1"/>
</dbReference>
<gene>
    <name evidence="5" type="ORF">M0L20_00925</name>
</gene>